<keyword evidence="6 8" id="KW-1133">Transmembrane helix</keyword>
<proteinExistence type="inferred from homology"/>
<keyword evidence="5 8" id="KW-0812">Transmembrane</keyword>
<reference evidence="9 10" key="2">
    <citation type="journal article" date="2015" name="Stand. Genomic Sci.">
        <title>High quality draft genomic sequence of Arenimonas donghaensis DSM 18148(T).</title>
        <authorList>
            <person name="Chen F."/>
            <person name="Wang H."/>
            <person name="Cao Y."/>
            <person name="Li X."/>
            <person name="Wang G."/>
        </authorList>
    </citation>
    <scope>NUCLEOTIDE SEQUENCE [LARGE SCALE GENOMIC DNA]</scope>
    <source>
        <strain evidence="9 10">HO3-R19</strain>
    </source>
</reference>
<dbReference type="Pfam" id="PF02028">
    <property type="entry name" value="BCCT"/>
    <property type="match status" value="1"/>
</dbReference>
<evidence type="ECO:0000256" key="8">
    <source>
        <dbReference type="SAM" id="Phobius"/>
    </source>
</evidence>
<dbReference type="NCBIfam" id="TIGR00842">
    <property type="entry name" value="bcct"/>
    <property type="match status" value="1"/>
</dbReference>
<evidence type="ECO:0000313" key="10">
    <source>
        <dbReference type="Proteomes" id="UP000029085"/>
    </source>
</evidence>
<comment type="similarity">
    <text evidence="2">Belongs to the BCCT transporter (TC 2.A.15) family.</text>
</comment>
<feature type="transmembrane region" description="Helical" evidence="8">
    <location>
        <begin position="234"/>
        <end position="256"/>
    </location>
</feature>
<evidence type="ECO:0000256" key="4">
    <source>
        <dbReference type="ARBA" id="ARBA00022475"/>
    </source>
</evidence>
<evidence type="ECO:0000256" key="2">
    <source>
        <dbReference type="ARBA" id="ARBA00005658"/>
    </source>
</evidence>
<feature type="transmembrane region" description="Helical" evidence="8">
    <location>
        <begin position="479"/>
        <end position="497"/>
    </location>
</feature>
<organism evidence="9 10">
    <name type="scientific">Arenimonas donghaensis DSM 18148 = HO3-R19</name>
    <dbReference type="NCBI Taxonomy" id="1121014"/>
    <lineage>
        <taxon>Bacteria</taxon>
        <taxon>Pseudomonadati</taxon>
        <taxon>Pseudomonadota</taxon>
        <taxon>Gammaproteobacteria</taxon>
        <taxon>Lysobacterales</taxon>
        <taxon>Lysobacteraceae</taxon>
        <taxon>Arenimonas</taxon>
    </lineage>
</organism>
<dbReference type="Proteomes" id="UP000029085">
    <property type="component" value="Unassembled WGS sequence"/>
</dbReference>
<evidence type="ECO:0000256" key="5">
    <source>
        <dbReference type="ARBA" id="ARBA00022692"/>
    </source>
</evidence>
<comment type="subcellular location">
    <subcellularLocation>
        <location evidence="1">Cell membrane</location>
        <topology evidence="1">Multi-pass membrane protein</topology>
    </subcellularLocation>
</comment>
<dbReference type="NCBIfam" id="NF007399">
    <property type="entry name" value="PRK09928.1"/>
    <property type="match status" value="1"/>
</dbReference>
<gene>
    <name evidence="9" type="ORF">N788_08280</name>
</gene>
<dbReference type="InterPro" id="IPR018093">
    <property type="entry name" value="BCCT_CS"/>
</dbReference>
<feature type="transmembrane region" description="Helical" evidence="8">
    <location>
        <begin position="151"/>
        <end position="169"/>
    </location>
</feature>
<accession>A0A087MF14</accession>
<evidence type="ECO:0000256" key="1">
    <source>
        <dbReference type="ARBA" id="ARBA00004651"/>
    </source>
</evidence>
<feature type="transmembrane region" description="Helical" evidence="8">
    <location>
        <begin position="352"/>
        <end position="371"/>
    </location>
</feature>
<feature type="transmembrane region" description="Helical" evidence="8">
    <location>
        <begin position="318"/>
        <end position="340"/>
    </location>
</feature>
<dbReference type="PATRIC" id="fig|1121014.3.peg.2553"/>
<protein>
    <recommendedName>
        <fullName evidence="11">Choline transporter</fullName>
    </recommendedName>
</protein>
<keyword evidence="4" id="KW-1003">Cell membrane</keyword>
<evidence type="ECO:0000256" key="3">
    <source>
        <dbReference type="ARBA" id="ARBA00022448"/>
    </source>
</evidence>
<keyword evidence="7 8" id="KW-0472">Membrane</keyword>
<feature type="transmembrane region" description="Helical" evidence="8">
    <location>
        <begin position="406"/>
        <end position="425"/>
    </location>
</feature>
<keyword evidence="10" id="KW-1185">Reference proteome</keyword>
<dbReference type="STRING" id="1121014.N788_08280"/>
<dbReference type="GO" id="GO:0005886">
    <property type="term" value="C:plasma membrane"/>
    <property type="evidence" value="ECO:0007669"/>
    <property type="project" value="UniProtKB-SubCell"/>
</dbReference>
<evidence type="ECO:0008006" key="11">
    <source>
        <dbReference type="Google" id="ProtNLM"/>
    </source>
</evidence>
<dbReference type="GO" id="GO:0022857">
    <property type="term" value="F:transmembrane transporter activity"/>
    <property type="evidence" value="ECO:0007669"/>
    <property type="project" value="InterPro"/>
</dbReference>
<feature type="transmembrane region" description="Helical" evidence="8">
    <location>
        <begin position="58"/>
        <end position="78"/>
    </location>
</feature>
<name>A0A087MF14_9GAMM</name>
<dbReference type="EMBL" id="AVCJ01000051">
    <property type="protein sequence ID" value="KFL35467.1"/>
    <property type="molecule type" value="Genomic_DNA"/>
</dbReference>
<comment type="caution">
    <text evidence="9">The sequence shown here is derived from an EMBL/GenBank/DDBJ whole genome shotgun (WGS) entry which is preliminary data.</text>
</comment>
<dbReference type="AlphaFoldDB" id="A0A087MF14"/>
<evidence type="ECO:0000256" key="6">
    <source>
        <dbReference type="ARBA" id="ARBA00022989"/>
    </source>
</evidence>
<dbReference type="PANTHER" id="PTHR30047:SF7">
    <property type="entry name" value="HIGH-AFFINITY CHOLINE TRANSPORT PROTEIN"/>
    <property type="match status" value="1"/>
</dbReference>
<dbReference type="OrthoDB" id="9775735at2"/>
<dbReference type="RefSeq" id="WP_034225898.1">
    <property type="nucleotide sequence ID" value="NZ_AVCJ01000051.1"/>
</dbReference>
<evidence type="ECO:0000313" key="9">
    <source>
        <dbReference type="EMBL" id="KFL35467.1"/>
    </source>
</evidence>
<evidence type="ECO:0000256" key="7">
    <source>
        <dbReference type="ARBA" id="ARBA00023136"/>
    </source>
</evidence>
<feature type="transmembrane region" description="Helical" evidence="8">
    <location>
        <begin position="268"/>
        <end position="288"/>
    </location>
</feature>
<dbReference type="PROSITE" id="PS01303">
    <property type="entry name" value="BCCT"/>
    <property type="match status" value="1"/>
</dbReference>
<reference evidence="10" key="1">
    <citation type="submission" date="2013-08" db="EMBL/GenBank/DDBJ databases">
        <title>Genome sequencing of Arenimonas donghaensis.</title>
        <authorList>
            <person name="Chen F."/>
            <person name="Wang G."/>
        </authorList>
    </citation>
    <scope>NUCLEOTIDE SEQUENCE [LARGE SCALE GENOMIC DNA]</scope>
    <source>
        <strain evidence="10">HO3-R19</strain>
    </source>
</reference>
<feature type="transmembrane region" description="Helical" evidence="8">
    <location>
        <begin position="99"/>
        <end position="118"/>
    </location>
</feature>
<dbReference type="PANTHER" id="PTHR30047">
    <property type="entry name" value="HIGH-AFFINITY CHOLINE TRANSPORT PROTEIN-RELATED"/>
    <property type="match status" value="1"/>
</dbReference>
<feature type="transmembrane region" description="Helical" evidence="8">
    <location>
        <begin position="20"/>
        <end position="38"/>
    </location>
</feature>
<dbReference type="InterPro" id="IPR000060">
    <property type="entry name" value="BCCT_transptr"/>
</dbReference>
<keyword evidence="3" id="KW-0813">Transport</keyword>
<feature type="transmembrane region" description="Helical" evidence="8">
    <location>
        <begin position="452"/>
        <end position="473"/>
    </location>
</feature>
<feature type="transmembrane region" description="Helical" evidence="8">
    <location>
        <begin position="200"/>
        <end position="222"/>
    </location>
</feature>
<sequence>MDKAPEQTAPRRRIVMNPPVFITSSVIVVLFVALAALWPEAAEQRFAAVQSWVITQAGWFYVLAVAGFLVFVVGVAMSGYGRIRLGPDHSRPDYSYRSWFAMLFSAGMGIGLMFFGVAEPIMHFSDPPVGPPGTAEAARQAMRITLFHWGVHAWAIYAVVGLSLAYFSFRHGLPLTIRSSLYPLIGDRIHGIAGHTVDTFAVFGTIFGVATSLGFGVMQVNAGLNHLFGVPVGIGMQMLLIAGITGLATISVGLGLDGGIRRVSELNMALAVILLVFVLVAGPTVFLLQTLVQNTGMYISNLFSMTFNLYAYEPTGWIGGWTLFYWGWWIAWSPFVGMFIARVSRGRTIREFVIGVLLVPLGFTFMWMTFFGDTAIHMVLMQGIGSLAEAVAADTTVALFEFFSHLPFASVTSLLATILVITFFVTSSDSGALVVDMLTTGGAEDSPTWQRIFWSVLMGVVAAVLLLAGGLAALQTASIASALPFTMVMALVCWGLLRALRTDAAKRSSLQFARTQAGGDGYTWQQRLQTLVHQPSRAEVGTFLEEAARPAIRQVATELRERGVEAEVIDGDDGRITLDIRHGQEQAFRYVIRPRPYEPPSFTLSDTRAQRASALRYYRAEVHLSEGGQDYDVMGWSRDAVINDVIDQYERHLHFLSSQRA</sequence>